<organism evidence="7 8">
    <name type="scientific">Sphingobium agri</name>
    <dbReference type="NCBI Taxonomy" id="2933566"/>
    <lineage>
        <taxon>Bacteria</taxon>
        <taxon>Pseudomonadati</taxon>
        <taxon>Pseudomonadota</taxon>
        <taxon>Alphaproteobacteria</taxon>
        <taxon>Sphingomonadales</taxon>
        <taxon>Sphingomonadaceae</taxon>
        <taxon>Sphingobium</taxon>
    </lineage>
</organism>
<evidence type="ECO:0000256" key="4">
    <source>
        <dbReference type="ARBA" id="ARBA00023163"/>
    </source>
</evidence>
<proteinExistence type="predicted"/>
<evidence type="ECO:0000256" key="1">
    <source>
        <dbReference type="ARBA" id="ARBA00022491"/>
    </source>
</evidence>
<feature type="DNA-binding region" description="H-T-H motif" evidence="5">
    <location>
        <begin position="48"/>
        <end position="67"/>
    </location>
</feature>
<dbReference type="EMBL" id="JALKHS010000006">
    <property type="protein sequence ID" value="MCK0531279.1"/>
    <property type="molecule type" value="Genomic_DNA"/>
</dbReference>
<feature type="domain" description="HTH tetR-type" evidence="6">
    <location>
        <begin position="25"/>
        <end position="85"/>
    </location>
</feature>
<evidence type="ECO:0000256" key="5">
    <source>
        <dbReference type="PROSITE-ProRule" id="PRU00335"/>
    </source>
</evidence>
<evidence type="ECO:0000256" key="3">
    <source>
        <dbReference type="ARBA" id="ARBA00023125"/>
    </source>
</evidence>
<keyword evidence="4" id="KW-0804">Transcription</keyword>
<keyword evidence="2" id="KW-0805">Transcription regulation</keyword>
<dbReference type="SUPFAM" id="SSF48498">
    <property type="entry name" value="Tetracyclin repressor-like, C-terminal domain"/>
    <property type="match status" value="1"/>
</dbReference>
<dbReference type="PROSITE" id="PS50977">
    <property type="entry name" value="HTH_TETR_2"/>
    <property type="match status" value="1"/>
</dbReference>
<dbReference type="Gene3D" id="1.10.357.10">
    <property type="entry name" value="Tetracycline Repressor, domain 2"/>
    <property type="match status" value="1"/>
</dbReference>
<evidence type="ECO:0000313" key="8">
    <source>
        <dbReference type="Proteomes" id="UP001203512"/>
    </source>
</evidence>
<evidence type="ECO:0000256" key="2">
    <source>
        <dbReference type="ARBA" id="ARBA00023015"/>
    </source>
</evidence>
<dbReference type="Pfam" id="PF00440">
    <property type="entry name" value="TetR_N"/>
    <property type="match status" value="1"/>
</dbReference>
<dbReference type="PANTHER" id="PTHR30055">
    <property type="entry name" value="HTH-TYPE TRANSCRIPTIONAL REGULATOR RUTR"/>
    <property type="match status" value="1"/>
</dbReference>
<protein>
    <submittedName>
        <fullName evidence="7">TetR/AcrR family transcriptional regulator</fullName>
    </submittedName>
</protein>
<sequence length="243" mass="26468">MTKSRDSELAMDLGIVRPGKSPHGSKTVDKILQAAVDVLIEEGYAAFTLQRVAAKCDMKIGNVTRHFPKREVLVQILLQDILTSGDKLLKKNVYKPKISAEAALALIITGTMEGAKTKGTTHLMTELWAMSNHNDFVAQRLESLYGHVHTLIGSFVKQLNASLSADDAEALAVYINATMEGATVLAGYGKPWEPRMPFMKAMAAHSLIAMVKTITPDDIQRLIGRSLHATASEISSDVELLPE</sequence>
<reference evidence="7 8" key="1">
    <citation type="submission" date="2022-04" db="EMBL/GenBank/DDBJ databases">
        <authorList>
            <person name="Huq M.A."/>
        </authorList>
    </citation>
    <scope>NUCLEOTIDE SEQUENCE [LARGE SCALE GENOMIC DNA]</scope>
    <source>
        <strain evidence="7 8">MAH-33</strain>
    </source>
</reference>
<dbReference type="PANTHER" id="PTHR30055:SF234">
    <property type="entry name" value="HTH-TYPE TRANSCRIPTIONAL REGULATOR BETI"/>
    <property type="match status" value="1"/>
</dbReference>
<evidence type="ECO:0000313" key="7">
    <source>
        <dbReference type="EMBL" id="MCK0531279.1"/>
    </source>
</evidence>
<dbReference type="InterPro" id="IPR009057">
    <property type="entry name" value="Homeodomain-like_sf"/>
</dbReference>
<dbReference type="InterPro" id="IPR050109">
    <property type="entry name" value="HTH-type_TetR-like_transc_reg"/>
</dbReference>
<name>A0ABT0DVX8_9SPHN</name>
<dbReference type="InterPro" id="IPR001647">
    <property type="entry name" value="HTH_TetR"/>
</dbReference>
<keyword evidence="1" id="KW-0678">Repressor</keyword>
<dbReference type="SUPFAM" id="SSF46689">
    <property type="entry name" value="Homeodomain-like"/>
    <property type="match status" value="1"/>
</dbReference>
<keyword evidence="8" id="KW-1185">Reference proteome</keyword>
<comment type="caution">
    <text evidence="7">The sequence shown here is derived from an EMBL/GenBank/DDBJ whole genome shotgun (WGS) entry which is preliminary data.</text>
</comment>
<gene>
    <name evidence="7" type="ORF">MU848_06745</name>
</gene>
<dbReference type="InterPro" id="IPR036271">
    <property type="entry name" value="Tet_transcr_reg_TetR-rel_C_sf"/>
</dbReference>
<dbReference type="InterPro" id="IPR039538">
    <property type="entry name" value="BetI_C"/>
</dbReference>
<keyword evidence="3 5" id="KW-0238">DNA-binding</keyword>
<dbReference type="RefSeq" id="WP_247230936.1">
    <property type="nucleotide sequence ID" value="NZ_JALKHS010000006.1"/>
</dbReference>
<dbReference type="Pfam" id="PF13977">
    <property type="entry name" value="TetR_C_6"/>
    <property type="match status" value="1"/>
</dbReference>
<evidence type="ECO:0000259" key="6">
    <source>
        <dbReference type="PROSITE" id="PS50977"/>
    </source>
</evidence>
<accession>A0ABT0DVX8</accession>
<dbReference type="Proteomes" id="UP001203512">
    <property type="component" value="Unassembled WGS sequence"/>
</dbReference>